<dbReference type="PANTHER" id="PTHR48409:SF1">
    <property type="entry name" value="GLYCOSYLTRANSFERASE FAMILY PROTEIN 64 C3"/>
    <property type="match status" value="1"/>
</dbReference>
<dbReference type="Gene3D" id="3.90.550.10">
    <property type="entry name" value="Spore Coat Polysaccharide Biosynthesis Protein SpsA, Chain A"/>
    <property type="match status" value="1"/>
</dbReference>
<dbReference type="InterPro" id="IPR053318">
    <property type="entry name" value="GT64"/>
</dbReference>
<evidence type="ECO:0000256" key="1">
    <source>
        <dbReference type="ARBA" id="ARBA00008700"/>
    </source>
</evidence>
<feature type="signal peptide" evidence="5">
    <location>
        <begin position="1"/>
        <end position="22"/>
    </location>
</feature>
<keyword evidence="5" id="KW-0732">Signal</keyword>
<dbReference type="FunFam" id="3.90.550.10:FF:000221">
    <property type="entry name" value="Glycosyltransferase family protein 47"/>
    <property type="match status" value="1"/>
</dbReference>
<comment type="caution">
    <text evidence="7">The sequence shown here is derived from an EMBL/GenBank/DDBJ whole genome shotgun (WGS) entry which is preliminary data.</text>
</comment>
<feature type="chain" id="PRO_5023003197" description="Glycosyl transferase 64 domain-containing protein" evidence="5">
    <location>
        <begin position="23"/>
        <end position="513"/>
    </location>
</feature>
<dbReference type="Proteomes" id="UP000323000">
    <property type="component" value="Chromosome 5"/>
</dbReference>
<feature type="region of interest" description="Disordered" evidence="4">
    <location>
        <begin position="257"/>
        <end position="286"/>
    </location>
</feature>
<dbReference type="SUPFAM" id="SSF53448">
    <property type="entry name" value="Nucleotide-diphospho-sugar transferases"/>
    <property type="match status" value="1"/>
</dbReference>
<sequence length="513" mass="57764">MNPVISALFVFLLVILSTTVLSIRTVSSSDMCDPANQRDPQSLRWDLITVLINGYSEHRIPLLQSIAAAYSASPIVSSVLVLWGNPSTSTEILSQLSRNLSLSSLGTASISLVRQSTSSLNARFIPRSSIRTHAVLICDDDVEIDRESFEFAFRVWQSNSDRLIGTFVRSHDVDLSRREWIYTVHPDKYSIVLTKFMILKNNYLWNYTCGGGATMAETRRIVDEMRNCEDILMNFVVAEETNAGPVMVGAERVRDWGDSRNENNGGRGLGSRISSVGLSSRRSEHRKRRGSCIKEFHSVLGRMPLRYSYGKVVDSVGEQGLCEKGGKLMFWKVAVILVMKRKVFEDPLSFPSKSRRLDGELSIEEPRNIENVDGLERERALVVYSPTNTPFLRSPTSPDFTFIVNSDLVPGLKGNTTLALQFHQAPPTESKLMESEDVDMMDTEDDENCEMVEANTGLQFRQQQNQQHFGRECVNALLDQLHRRISANLKSINKINLRAVQHLLCHGYHKEAA</sequence>
<name>A0A5C7I0D6_9ROSI</name>
<feature type="domain" description="Glycosyl transferase 64" evidence="6">
    <location>
        <begin position="48"/>
        <end position="316"/>
    </location>
</feature>
<evidence type="ECO:0000256" key="4">
    <source>
        <dbReference type="SAM" id="MobiDB-lite"/>
    </source>
</evidence>
<evidence type="ECO:0000313" key="7">
    <source>
        <dbReference type="EMBL" id="TXG62398.1"/>
    </source>
</evidence>
<keyword evidence="2" id="KW-0808">Transferase</keyword>
<keyword evidence="8" id="KW-1185">Reference proteome</keyword>
<gene>
    <name evidence="7" type="ORF">EZV62_013761</name>
</gene>
<dbReference type="PANTHER" id="PTHR48409">
    <property type="entry name" value="GLYCOSYLTRANSFERASE FAMILY PROTEIN 64 C3"/>
    <property type="match status" value="1"/>
</dbReference>
<dbReference type="AlphaFoldDB" id="A0A5C7I0D6"/>
<organism evidence="7 8">
    <name type="scientific">Acer yangbiense</name>
    <dbReference type="NCBI Taxonomy" id="1000413"/>
    <lineage>
        <taxon>Eukaryota</taxon>
        <taxon>Viridiplantae</taxon>
        <taxon>Streptophyta</taxon>
        <taxon>Embryophyta</taxon>
        <taxon>Tracheophyta</taxon>
        <taxon>Spermatophyta</taxon>
        <taxon>Magnoliopsida</taxon>
        <taxon>eudicotyledons</taxon>
        <taxon>Gunneridae</taxon>
        <taxon>Pentapetalae</taxon>
        <taxon>rosids</taxon>
        <taxon>malvids</taxon>
        <taxon>Sapindales</taxon>
        <taxon>Sapindaceae</taxon>
        <taxon>Hippocastanoideae</taxon>
        <taxon>Acereae</taxon>
        <taxon>Acer</taxon>
    </lineage>
</organism>
<evidence type="ECO:0000259" key="6">
    <source>
        <dbReference type="Pfam" id="PF09258"/>
    </source>
</evidence>
<protein>
    <recommendedName>
        <fullName evidence="6">Glycosyl transferase 64 domain-containing protein</fullName>
    </recommendedName>
</protein>
<comment type="similarity">
    <text evidence="1">Belongs to the glycosyltransferase 64 family.</text>
</comment>
<accession>A0A5C7I0D6</accession>
<keyword evidence="3" id="KW-1015">Disulfide bond</keyword>
<dbReference type="InterPro" id="IPR015338">
    <property type="entry name" value="GT64_dom"/>
</dbReference>
<proteinExistence type="inferred from homology"/>
<evidence type="ECO:0000256" key="5">
    <source>
        <dbReference type="SAM" id="SignalP"/>
    </source>
</evidence>
<evidence type="ECO:0000256" key="3">
    <source>
        <dbReference type="ARBA" id="ARBA00023157"/>
    </source>
</evidence>
<dbReference type="GO" id="GO:0016020">
    <property type="term" value="C:membrane"/>
    <property type="evidence" value="ECO:0007669"/>
    <property type="project" value="InterPro"/>
</dbReference>
<dbReference type="OrthoDB" id="5954868at2759"/>
<reference evidence="8" key="1">
    <citation type="journal article" date="2019" name="Gigascience">
        <title>De novo genome assembly of the endangered Acer yangbiense, a plant species with extremely small populations endemic to Yunnan Province, China.</title>
        <authorList>
            <person name="Yang J."/>
            <person name="Wariss H.M."/>
            <person name="Tao L."/>
            <person name="Zhang R."/>
            <person name="Yun Q."/>
            <person name="Hollingsworth P."/>
            <person name="Dao Z."/>
            <person name="Luo G."/>
            <person name="Guo H."/>
            <person name="Ma Y."/>
            <person name="Sun W."/>
        </authorList>
    </citation>
    <scope>NUCLEOTIDE SEQUENCE [LARGE SCALE GENOMIC DNA]</scope>
    <source>
        <strain evidence="8">cv. Malutang</strain>
    </source>
</reference>
<dbReference type="InterPro" id="IPR029044">
    <property type="entry name" value="Nucleotide-diphossugar_trans"/>
</dbReference>
<evidence type="ECO:0000313" key="8">
    <source>
        <dbReference type="Proteomes" id="UP000323000"/>
    </source>
</evidence>
<dbReference type="GO" id="GO:0016757">
    <property type="term" value="F:glycosyltransferase activity"/>
    <property type="evidence" value="ECO:0007669"/>
    <property type="project" value="InterPro"/>
</dbReference>
<dbReference type="EMBL" id="VAHF01000005">
    <property type="protein sequence ID" value="TXG62398.1"/>
    <property type="molecule type" value="Genomic_DNA"/>
</dbReference>
<evidence type="ECO:0000256" key="2">
    <source>
        <dbReference type="ARBA" id="ARBA00022679"/>
    </source>
</evidence>
<dbReference type="Pfam" id="PF09258">
    <property type="entry name" value="Glyco_transf_64"/>
    <property type="match status" value="1"/>
</dbReference>